<gene>
    <name evidence="2" type="ORF">CSOL1703_00006138</name>
</gene>
<feature type="compositionally biased region" description="Basic residues" evidence="1">
    <location>
        <begin position="179"/>
        <end position="190"/>
    </location>
</feature>
<evidence type="ECO:0000256" key="1">
    <source>
        <dbReference type="SAM" id="MobiDB-lite"/>
    </source>
</evidence>
<proteinExistence type="predicted"/>
<dbReference type="AlphaFoldDB" id="A0A9N9ZIM3"/>
<feature type="region of interest" description="Disordered" evidence="1">
    <location>
        <begin position="15"/>
        <end position="53"/>
    </location>
</feature>
<dbReference type="Proteomes" id="UP000775872">
    <property type="component" value="Unassembled WGS sequence"/>
</dbReference>
<sequence length="468" mass="52992">MSLSDSVSTLDLGPAFLASDLSPDDDNSSALNIDIEMDPSPADYPITQASDDSDWNLMQDPSETDEVDTTHSATLLELAPVPLLDTLPDLDLLPNISNIESESNSAWSSGGSTLVEDDPENEYENVDWEAESARYSWVSSGEGQWEVISSEGHNALSIAEAMSSDDESRMDTSYSTPSTRRRRFTNRRPRQPTLREARRGNGYDELHIRDNSYGNNFEFSEASSSRVKAHAPSHPRYQTHRESEVELAHMNPLHCSGCNESHAASLFSPPQQSEHPMRRLCIGYEGYYTVCPHLRLSYANIRDWAAKGQGHGSGYTVECEDPFCHFYDAKIRYRRSETYGDEIIVMWSAFPEARETRRYRSPQDKFLDDCVAKLTDIYTYCPGAFCPHLQMSFQEAVNLNGLRESATPRDWVCLTGTFVRWAMDLSLSSIESEFCRERQRQIPTGLAHWIQIVIGCRDDNCYEWFIGT</sequence>
<name>A0A9N9ZIM3_9HYPO</name>
<reference evidence="3" key="1">
    <citation type="submission" date="2019-06" db="EMBL/GenBank/DDBJ databases">
        <authorList>
            <person name="Broberg M."/>
        </authorList>
    </citation>
    <scope>NUCLEOTIDE SEQUENCE [LARGE SCALE GENOMIC DNA]</scope>
</reference>
<dbReference type="EMBL" id="CABFOC020000063">
    <property type="protein sequence ID" value="CAH0056201.1"/>
    <property type="molecule type" value="Genomic_DNA"/>
</dbReference>
<feature type="region of interest" description="Disordered" evidence="1">
    <location>
        <begin position="161"/>
        <end position="197"/>
    </location>
</feature>
<evidence type="ECO:0000313" key="3">
    <source>
        <dbReference type="Proteomes" id="UP000775872"/>
    </source>
</evidence>
<organism evidence="2 3">
    <name type="scientific">Clonostachys solani</name>
    <dbReference type="NCBI Taxonomy" id="160281"/>
    <lineage>
        <taxon>Eukaryota</taxon>
        <taxon>Fungi</taxon>
        <taxon>Dikarya</taxon>
        <taxon>Ascomycota</taxon>
        <taxon>Pezizomycotina</taxon>
        <taxon>Sordariomycetes</taxon>
        <taxon>Hypocreomycetidae</taxon>
        <taxon>Hypocreales</taxon>
        <taxon>Bionectriaceae</taxon>
        <taxon>Clonostachys</taxon>
    </lineage>
</organism>
<comment type="caution">
    <text evidence="2">The sequence shown here is derived from an EMBL/GenBank/DDBJ whole genome shotgun (WGS) entry which is preliminary data.</text>
</comment>
<accession>A0A9N9ZIM3</accession>
<reference evidence="2 3" key="2">
    <citation type="submission" date="2021-10" db="EMBL/GenBank/DDBJ databases">
        <authorList>
            <person name="Piombo E."/>
        </authorList>
    </citation>
    <scope>NUCLEOTIDE SEQUENCE [LARGE SCALE GENOMIC DNA]</scope>
</reference>
<protein>
    <submittedName>
        <fullName evidence="2">Uncharacterized protein</fullName>
    </submittedName>
</protein>
<dbReference type="OrthoDB" id="5098322at2759"/>
<keyword evidence="3" id="KW-1185">Reference proteome</keyword>
<evidence type="ECO:0000313" key="2">
    <source>
        <dbReference type="EMBL" id="CAH0056201.1"/>
    </source>
</evidence>